<organism evidence="2 3">
    <name type="scientific">Paenibacillus amylolyticus</name>
    <dbReference type="NCBI Taxonomy" id="1451"/>
    <lineage>
        <taxon>Bacteria</taxon>
        <taxon>Bacillati</taxon>
        <taxon>Bacillota</taxon>
        <taxon>Bacilli</taxon>
        <taxon>Bacillales</taxon>
        <taxon>Paenibacillaceae</taxon>
        <taxon>Paenibacillus</taxon>
    </lineage>
</organism>
<sequence length="54" mass="6059">MENGSGFELYLYRLLIELGYSGVYKTIGSRDFGVDIVFTDPVGVENVIQAKDIR</sequence>
<dbReference type="GO" id="GO:0016787">
    <property type="term" value="F:hydrolase activity"/>
    <property type="evidence" value="ECO:0007669"/>
    <property type="project" value="UniProtKB-KW"/>
</dbReference>
<feature type="domain" description="Restriction endonuclease type IV Mrr" evidence="1">
    <location>
        <begin position="4"/>
        <end position="52"/>
    </location>
</feature>
<dbReference type="EMBL" id="CP145893">
    <property type="protein sequence ID" value="WWP23838.1"/>
    <property type="molecule type" value="Genomic_DNA"/>
</dbReference>
<keyword evidence="2" id="KW-0255">Endonuclease</keyword>
<evidence type="ECO:0000313" key="2">
    <source>
        <dbReference type="EMBL" id="WWP23838.1"/>
    </source>
</evidence>
<keyword evidence="2" id="KW-0540">Nuclease</keyword>
<dbReference type="GO" id="GO:0004519">
    <property type="term" value="F:endonuclease activity"/>
    <property type="evidence" value="ECO:0007669"/>
    <property type="project" value="UniProtKB-KW"/>
</dbReference>
<evidence type="ECO:0000259" key="1">
    <source>
        <dbReference type="Pfam" id="PF04471"/>
    </source>
</evidence>
<accession>A0ABD8B1W8</accession>
<evidence type="ECO:0000313" key="3">
    <source>
        <dbReference type="Proteomes" id="UP001364764"/>
    </source>
</evidence>
<dbReference type="Proteomes" id="UP001364764">
    <property type="component" value="Plasmid pY5S7-1"/>
</dbReference>
<name>A0ABD8B1W8_PAEAM</name>
<geneLocation type="plasmid" evidence="2 3">
    <name>pY5S7-1</name>
</geneLocation>
<reference evidence="2 3" key="1">
    <citation type="submission" date="2024-02" db="EMBL/GenBank/DDBJ databases">
        <title>Complete sequences of two Paenibacillus sp. strains and one Lysinibacillus strain isolated from the environment on STAA medium highlight biotechnological potential.</title>
        <authorList>
            <person name="Attere S.A."/>
            <person name="Piche L.C."/>
            <person name="Intertaglia L."/>
            <person name="Lami R."/>
            <person name="Charette S.J."/>
            <person name="Vincent A.T."/>
        </authorList>
    </citation>
    <scope>NUCLEOTIDE SEQUENCE [LARGE SCALE GENOMIC DNA]</scope>
    <source>
        <strain evidence="2 3">Y5S-7</strain>
        <plasmid evidence="2 3">pY5S7-1</plasmid>
    </source>
</reference>
<dbReference type="GeneID" id="93480014"/>
<dbReference type="AlphaFoldDB" id="A0ABD8B1W8"/>
<proteinExistence type="predicted"/>
<dbReference type="InterPro" id="IPR007560">
    <property type="entry name" value="Restrct_endonuc_IV_Mrr"/>
</dbReference>
<dbReference type="RefSeq" id="WP_279303104.1">
    <property type="nucleotide sequence ID" value="NZ_CP145893.1"/>
</dbReference>
<protein>
    <submittedName>
        <fullName evidence="2">Restriction endonuclease</fullName>
        <ecNumber evidence="2">3.1.21.-</ecNumber>
    </submittedName>
</protein>
<dbReference type="Pfam" id="PF04471">
    <property type="entry name" value="Mrr_cat"/>
    <property type="match status" value="1"/>
</dbReference>
<keyword evidence="2" id="KW-0378">Hydrolase</keyword>
<gene>
    <name evidence="2" type="ORF">V6668_31075</name>
</gene>
<keyword evidence="2" id="KW-0614">Plasmid</keyword>
<dbReference type="EC" id="3.1.21.-" evidence="2"/>